<evidence type="ECO:0000313" key="5">
    <source>
        <dbReference type="Proteomes" id="UP000001549"/>
    </source>
</evidence>
<evidence type="ECO:0000313" key="4">
    <source>
        <dbReference type="EMBL" id="AEH10017.1"/>
    </source>
</evidence>
<dbReference type="KEGG" id="fsy:FsymDg_2661"/>
<dbReference type="SUPFAM" id="SSF53822">
    <property type="entry name" value="Periplasmic binding protein-like I"/>
    <property type="match status" value="1"/>
</dbReference>
<dbReference type="eggNOG" id="COG0683">
    <property type="taxonomic scope" value="Bacteria"/>
</dbReference>
<dbReference type="PANTHER" id="PTHR47235">
    <property type="entry name" value="BLR6548 PROTEIN"/>
    <property type="match status" value="1"/>
</dbReference>
<organism evidence="4 5">
    <name type="scientific">Candidatus Protofrankia datiscae</name>
    <dbReference type="NCBI Taxonomy" id="2716812"/>
    <lineage>
        <taxon>Bacteria</taxon>
        <taxon>Bacillati</taxon>
        <taxon>Actinomycetota</taxon>
        <taxon>Actinomycetes</taxon>
        <taxon>Frankiales</taxon>
        <taxon>Frankiaceae</taxon>
        <taxon>Protofrankia</taxon>
    </lineage>
</organism>
<feature type="domain" description="Leucine-binding protein" evidence="3">
    <location>
        <begin position="52"/>
        <end position="398"/>
    </location>
</feature>
<keyword evidence="2" id="KW-0732">Signal</keyword>
<name>F8B405_9ACTN</name>
<reference evidence="4 5" key="1">
    <citation type="submission" date="2011-05" db="EMBL/GenBank/DDBJ databases">
        <title>Complete sequence of chromosome of Frankia symbiont of Datisca glomerata.</title>
        <authorList>
            <consortium name="US DOE Joint Genome Institute"/>
            <person name="Lucas S."/>
            <person name="Han J."/>
            <person name="Lapidus A."/>
            <person name="Cheng J.-F."/>
            <person name="Goodwin L."/>
            <person name="Pitluck S."/>
            <person name="Peters L."/>
            <person name="Mikhailova N."/>
            <person name="Chertkov O."/>
            <person name="Teshima H."/>
            <person name="Han C."/>
            <person name="Tapia R."/>
            <person name="Land M."/>
            <person name="Hauser L."/>
            <person name="Kyrpides N."/>
            <person name="Ivanova N."/>
            <person name="Pagani I."/>
            <person name="Berry A."/>
            <person name="Pawlowski K."/>
            <person name="Persson T."/>
            <person name="Vanden Heuvel B."/>
            <person name="Benson D."/>
            <person name="Woyke T."/>
        </authorList>
    </citation>
    <scope>NUCLEOTIDE SEQUENCE [LARGE SCALE GENOMIC DNA]</scope>
    <source>
        <strain evidence="5">4085684</strain>
    </source>
</reference>
<dbReference type="EMBL" id="CP002801">
    <property type="protein sequence ID" value="AEH10017.1"/>
    <property type="molecule type" value="Genomic_DNA"/>
</dbReference>
<evidence type="ECO:0000256" key="2">
    <source>
        <dbReference type="ARBA" id="ARBA00022729"/>
    </source>
</evidence>
<dbReference type="Gene3D" id="3.40.50.2300">
    <property type="match status" value="2"/>
</dbReference>
<dbReference type="STRING" id="656024.FsymDg_2661"/>
<sequence>MSLVSRRWHLRFTALVVASSGLGGLVVGCGSGDTSRSVQAESCTAPGVTSAEVKAGLLYSDSGPGASPVHGFRSGVQARFELANAEGGVNGRKLTYAWRDDATDPSVNLIGARQLVENEEVFGVMEGLQAGSGSAQYLDEKGIPVTGFAGEAAWSEHQNMFSWHYYSSEKGASTVWGDFVRSRGGARAAMVNMALSDASRKYREEIVDSLRASGISVDMEYEVTAGTTSFDALARQMKAARIDTIAGVIFPDVLAKLIPAVRAANVDLKAVIAPTGYDPALLLQLGPALAGLVVYINFVPFEANTPAHTRLLNAMTAYATENQTPAQEGTVFGWLSADMFIRGLQEAGPCPTRQGFIDSLRKVRSYDGGGLLLKPVDFATNIGQLSDCYAFVQVSDDGSQFVPLQPIPYCGKPVA</sequence>
<accession>F8B405</accession>
<comment type="similarity">
    <text evidence="1">Belongs to the leucine-binding protein family.</text>
</comment>
<dbReference type="Proteomes" id="UP000001549">
    <property type="component" value="Chromosome"/>
</dbReference>
<dbReference type="RefSeq" id="WP_013873933.1">
    <property type="nucleotide sequence ID" value="NC_015656.1"/>
</dbReference>
<gene>
    <name evidence="4" type="ordered locus">FsymDg_2661</name>
</gene>
<dbReference type="Pfam" id="PF13458">
    <property type="entry name" value="Peripla_BP_6"/>
    <property type="match status" value="1"/>
</dbReference>
<dbReference type="HOGENOM" id="CLU_054023_0_0_11"/>
<evidence type="ECO:0000256" key="1">
    <source>
        <dbReference type="ARBA" id="ARBA00010062"/>
    </source>
</evidence>
<dbReference type="InterPro" id="IPR028081">
    <property type="entry name" value="Leu-bd"/>
</dbReference>
<dbReference type="InterPro" id="IPR028082">
    <property type="entry name" value="Peripla_BP_I"/>
</dbReference>
<dbReference type="PANTHER" id="PTHR47235:SF1">
    <property type="entry name" value="BLR6548 PROTEIN"/>
    <property type="match status" value="1"/>
</dbReference>
<keyword evidence="5" id="KW-1185">Reference proteome</keyword>
<evidence type="ECO:0000259" key="3">
    <source>
        <dbReference type="Pfam" id="PF13458"/>
    </source>
</evidence>
<proteinExistence type="inferred from homology"/>
<dbReference type="CDD" id="cd06341">
    <property type="entry name" value="PBP1_ABC_ligand_binding-like"/>
    <property type="match status" value="1"/>
</dbReference>
<protein>
    <recommendedName>
        <fullName evidence="3">Leucine-binding protein domain-containing protein</fullName>
    </recommendedName>
</protein>
<dbReference type="AlphaFoldDB" id="F8B405"/>
<dbReference type="PROSITE" id="PS51257">
    <property type="entry name" value="PROKAR_LIPOPROTEIN"/>
    <property type="match status" value="1"/>
</dbReference>